<keyword evidence="2" id="KW-1185">Reference proteome</keyword>
<dbReference type="PANTHER" id="PTHR46586:SF3">
    <property type="entry name" value="ANKYRIN REPEAT-CONTAINING PROTEIN"/>
    <property type="match status" value="1"/>
</dbReference>
<dbReference type="InterPro" id="IPR052050">
    <property type="entry name" value="SecEffector_AnkRepeat"/>
</dbReference>
<protein>
    <submittedName>
        <fullName evidence="1">Uncharacterized protein</fullName>
    </submittedName>
</protein>
<comment type="caution">
    <text evidence="1">The sequence shown here is derived from an EMBL/GenBank/DDBJ whole genome shotgun (WGS) entry which is preliminary data.</text>
</comment>
<proteinExistence type="predicted"/>
<evidence type="ECO:0000313" key="2">
    <source>
        <dbReference type="Proteomes" id="UP001259832"/>
    </source>
</evidence>
<sequence length="247" mass="27926">MSPPLLSVTLVFRSKPEFDAISHVVSAVSTYVDSSVEQPLHKACKFGSVTLLNRIWSTTVDLEPGGWGIWSVRNLLRTYKLYGKFQFTLCLLEAAKINNVDIARWVFERFPFGVRRIVICEAAKAGALEKLQFFRANGAVIHNEEEEFDVNGEWDEEKEDWERGRYMRFGGLDAAQAALAGHVDVVKWLYSTYKKTEEMRNDYCSMNAAFSVGNVELAQWIVGEVRMMPEGLLPLQKAAAAGYIETL</sequence>
<dbReference type="AlphaFoldDB" id="A0AAD9LPM1"/>
<dbReference type="Proteomes" id="UP001259832">
    <property type="component" value="Unassembled WGS sequence"/>
</dbReference>
<dbReference type="PANTHER" id="PTHR46586">
    <property type="entry name" value="ANKYRIN REPEAT-CONTAINING PROTEIN"/>
    <property type="match status" value="1"/>
</dbReference>
<dbReference type="InterPro" id="IPR036770">
    <property type="entry name" value="Ankyrin_rpt-contain_sf"/>
</dbReference>
<dbReference type="EMBL" id="JASMQC010000008">
    <property type="protein sequence ID" value="KAK1942832.1"/>
    <property type="molecule type" value="Genomic_DNA"/>
</dbReference>
<organism evidence="1 2">
    <name type="scientific">Phytophthora citrophthora</name>
    <dbReference type="NCBI Taxonomy" id="4793"/>
    <lineage>
        <taxon>Eukaryota</taxon>
        <taxon>Sar</taxon>
        <taxon>Stramenopiles</taxon>
        <taxon>Oomycota</taxon>
        <taxon>Peronosporomycetes</taxon>
        <taxon>Peronosporales</taxon>
        <taxon>Peronosporaceae</taxon>
        <taxon>Phytophthora</taxon>
    </lineage>
</organism>
<dbReference type="SUPFAM" id="SSF48403">
    <property type="entry name" value="Ankyrin repeat"/>
    <property type="match status" value="1"/>
</dbReference>
<gene>
    <name evidence="1" type="ORF">P3T76_005469</name>
</gene>
<name>A0AAD9LPM1_9STRA</name>
<evidence type="ECO:0000313" key="1">
    <source>
        <dbReference type="EMBL" id="KAK1942832.1"/>
    </source>
</evidence>
<reference evidence="1" key="1">
    <citation type="submission" date="2023-08" db="EMBL/GenBank/DDBJ databases">
        <title>Reference Genome Resource for the Citrus Pathogen Phytophthora citrophthora.</title>
        <authorList>
            <person name="Moller H."/>
            <person name="Coetzee B."/>
            <person name="Rose L.J."/>
            <person name="Van Niekerk J.M."/>
        </authorList>
    </citation>
    <scope>NUCLEOTIDE SEQUENCE</scope>
    <source>
        <strain evidence="1">STE-U-9442</strain>
    </source>
</reference>
<accession>A0AAD9LPM1</accession>